<reference evidence="3" key="1">
    <citation type="submission" date="2023-09" db="UniProtKB">
        <authorList>
            <consortium name="Ensembl"/>
        </authorList>
    </citation>
    <scope>IDENTIFICATION</scope>
</reference>
<dbReference type="InterPro" id="IPR018378">
    <property type="entry name" value="C-type_lectin_CS"/>
</dbReference>
<dbReference type="STRING" id="144197.ENSSPAP00000011723"/>
<dbReference type="InterPro" id="IPR016186">
    <property type="entry name" value="C-type_lectin-like/link_sf"/>
</dbReference>
<dbReference type="PROSITE" id="PS00615">
    <property type="entry name" value="C_TYPE_LECTIN_1"/>
    <property type="match status" value="1"/>
</dbReference>
<dbReference type="SUPFAM" id="SSF56436">
    <property type="entry name" value="C-type lectin-like"/>
    <property type="match status" value="1"/>
</dbReference>
<dbReference type="Ensembl" id="ENSSPAT00000011928.1">
    <property type="protein sequence ID" value="ENSSPAP00000011723.1"/>
    <property type="gene ID" value="ENSSPAG00000008906.1"/>
</dbReference>
<evidence type="ECO:0000256" key="1">
    <source>
        <dbReference type="ARBA" id="ARBA00023157"/>
    </source>
</evidence>
<evidence type="ECO:0000259" key="2">
    <source>
        <dbReference type="PROSITE" id="PS50041"/>
    </source>
</evidence>
<name>A0A3B4ZS57_9TELE</name>
<dbReference type="InterPro" id="IPR001304">
    <property type="entry name" value="C-type_lectin-like"/>
</dbReference>
<dbReference type="CDD" id="cd00037">
    <property type="entry name" value="CLECT"/>
    <property type="match status" value="1"/>
</dbReference>
<protein>
    <recommendedName>
        <fullName evidence="2">C-type lectin domain-containing protein</fullName>
    </recommendedName>
</protein>
<dbReference type="InterPro" id="IPR016187">
    <property type="entry name" value="CTDL_fold"/>
</dbReference>
<dbReference type="PANTHER" id="PTHR45784:SF5">
    <property type="entry name" value="C-TYPE LECTIN DOMAIN FAMILY 20 MEMBER A-RELATED"/>
    <property type="match status" value="1"/>
</dbReference>
<dbReference type="GeneTree" id="ENSGT00940000177381"/>
<dbReference type="AlphaFoldDB" id="A0A3B4ZS57"/>
<keyword evidence="1" id="KW-1015">Disulfide bond</keyword>
<dbReference type="Pfam" id="PF00059">
    <property type="entry name" value="Lectin_C"/>
    <property type="match status" value="1"/>
</dbReference>
<dbReference type="Gene3D" id="3.10.100.10">
    <property type="entry name" value="Mannose-Binding Protein A, subunit A"/>
    <property type="match status" value="1"/>
</dbReference>
<proteinExistence type="predicted"/>
<dbReference type="PROSITE" id="PS50041">
    <property type="entry name" value="C_TYPE_LECTIN_2"/>
    <property type="match status" value="1"/>
</dbReference>
<evidence type="ECO:0000313" key="3">
    <source>
        <dbReference type="Ensembl" id="ENSSPAP00000011723.1"/>
    </source>
</evidence>
<dbReference type="SMART" id="SM00034">
    <property type="entry name" value="CLECT"/>
    <property type="match status" value="1"/>
</dbReference>
<accession>A0A3B4ZS57</accession>
<feature type="domain" description="C-type lectin" evidence="2">
    <location>
        <begin position="37"/>
        <end position="135"/>
    </location>
</feature>
<organism evidence="3">
    <name type="scientific">Stegastes partitus</name>
    <name type="common">bicolor damselfish</name>
    <dbReference type="NCBI Taxonomy" id="144197"/>
    <lineage>
        <taxon>Eukaryota</taxon>
        <taxon>Metazoa</taxon>
        <taxon>Chordata</taxon>
        <taxon>Craniata</taxon>
        <taxon>Vertebrata</taxon>
        <taxon>Euteleostomi</taxon>
        <taxon>Actinopterygii</taxon>
        <taxon>Neopterygii</taxon>
        <taxon>Teleostei</taxon>
        <taxon>Neoteleostei</taxon>
        <taxon>Acanthomorphata</taxon>
        <taxon>Ovalentaria</taxon>
        <taxon>Pomacentridae</taxon>
        <taxon>Stegastes</taxon>
    </lineage>
</organism>
<sequence>MLLLCPSGLSRIKSTALPVVLSVFDFFFSPEKGPSKYILTESVMTWHKARTYCTSHHTDLASVRNTSENSVIKSLLSTKTWIGLHRKPWSYWSDQTPVTYTNWHPDEPINHNSKESCAIVNPRSAKWINRKCNYKGRHFVCESVFHPKNRTMFKLRFRSEAELNDPDVQHQILKQVPPKHDTQFPHFLFCFSIAS</sequence>
<dbReference type="PANTHER" id="PTHR45784">
    <property type="entry name" value="C-TYPE LECTIN DOMAIN FAMILY 20 MEMBER A-RELATED"/>
    <property type="match status" value="1"/>
</dbReference>